<dbReference type="NCBIfam" id="TIGR01420">
    <property type="entry name" value="pilT_fam"/>
    <property type="match status" value="1"/>
</dbReference>
<dbReference type="GO" id="GO:0005524">
    <property type="term" value="F:ATP binding"/>
    <property type="evidence" value="ECO:0007669"/>
    <property type="project" value="InterPro"/>
</dbReference>
<evidence type="ECO:0000259" key="2">
    <source>
        <dbReference type="SMART" id="SM00382"/>
    </source>
</evidence>
<dbReference type="Gene3D" id="3.40.50.300">
    <property type="entry name" value="P-loop containing nucleotide triphosphate hydrolases"/>
    <property type="match status" value="1"/>
</dbReference>
<dbReference type="SMART" id="SM00382">
    <property type="entry name" value="AAA"/>
    <property type="match status" value="1"/>
</dbReference>
<protein>
    <submittedName>
        <fullName evidence="3">PilT/PilU family type 4a pilus ATPase</fullName>
    </submittedName>
</protein>
<dbReference type="InterPro" id="IPR003593">
    <property type="entry name" value="AAA+_ATPase"/>
</dbReference>
<gene>
    <name evidence="3" type="ORF">KDA27_04005</name>
</gene>
<evidence type="ECO:0000313" key="3">
    <source>
        <dbReference type="EMBL" id="MCA9754943.1"/>
    </source>
</evidence>
<dbReference type="InterPro" id="IPR001482">
    <property type="entry name" value="T2SS/T4SS_dom"/>
</dbReference>
<comment type="caution">
    <text evidence="3">The sequence shown here is derived from an EMBL/GenBank/DDBJ whole genome shotgun (WGS) entry which is preliminary data.</text>
</comment>
<reference evidence="3" key="1">
    <citation type="submission" date="2020-04" db="EMBL/GenBank/DDBJ databases">
        <authorList>
            <person name="Zhang T."/>
        </authorList>
    </citation>
    <scope>NUCLEOTIDE SEQUENCE</scope>
    <source>
        <strain evidence="3">HKST-UBA02</strain>
    </source>
</reference>
<proteinExistence type="inferred from homology"/>
<name>A0A956SE40_UNCEI</name>
<dbReference type="CDD" id="cd01131">
    <property type="entry name" value="PilT"/>
    <property type="match status" value="1"/>
</dbReference>
<dbReference type="InterPro" id="IPR050921">
    <property type="entry name" value="T4SS_GSP_E_ATPase"/>
</dbReference>
<comment type="similarity">
    <text evidence="1">Belongs to the GSP E family.</text>
</comment>
<accession>A0A956SE40</accession>
<dbReference type="AlphaFoldDB" id="A0A956SE40"/>
<reference evidence="3" key="2">
    <citation type="journal article" date="2021" name="Microbiome">
        <title>Successional dynamics and alternative stable states in a saline activated sludge microbial community over 9 years.</title>
        <authorList>
            <person name="Wang Y."/>
            <person name="Ye J."/>
            <person name="Ju F."/>
            <person name="Liu L."/>
            <person name="Boyd J.A."/>
            <person name="Deng Y."/>
            <person name="Parks D.H."/>
            <person name="Jiang X."/>
            <person name="Yin X."/>
            <person name="Woodcroft B.J."/>
            <person name="Tyson G.W."/>
            <person name="Hugenholtz P."/>
            <person name="Polz M.F."/>
            <person name="Zhang T."/>
        </authorList>
    </citation>
    <scope>NUCLEOTIDE SEQUENCE</scope>
    <source>
        <strain evidence="3">HKST-UBA02</strain>
    </source>
</reference>
<dbReference type="SUPFAM" id="SSF52540">
    <property type="entry name" value="P-loop containing nucleoside triphosphate hydrolases"/>
    <property type="match status" value="1"/>
</dbReference>
<feature type="domain" description="AAA+ ATPase" evidence="2">
    <location>
        <begin position="124"/>
        <end position="249"/>
    </location>
</feature>
<evidence type="ECO:0000256" key="1">
    <source>
        <dbReference type="ARBA" id="ARBA00006611"/>
    </source>
</evidence>
<dbReference type="Proteomes" id="UP000739538">
    <property type="component" value="Unassembled WGS sequence"/>
</dbReference>
<dbReference type="Pfam" id="PF00437">
    <property type="entry name" value="T2SSE"/>
    <property type="match status" value="1"/>
</dbReference>
<dbReference type="PANTHER" id="PTHR30486:SF6">
    <property type="entry name" value="TYPE IV PILUS RETRACTATION ATPASE PILT"/>
    <property type="match status" value="1"/>
</dbReference>
<dbReference type="InterPro" id="IPR006321">
    <property type="entry name" value="PilT/PilU"/>
</dbReference>
<sequence length="353" mass="38740">MAARIDAFLELLVRQGGSDLHLVADQPPRLRIHGAIQSVHFRVLDQEELSRMLGEILTPRHKQEFEHVHAVDFAYETEELGRFRVNVYQQLTGPAAAFRSITGKVKSLEELGIPAAVGSLIRQPSGLTVVTGPTGSGKSTTLSAMIDHINSERRGHIITIEDPIEFRHSFKKCVITQREVGLHSPTFAEALRNALHEDPDVILVGEMRDLETMSLALTAAETGVQVFGTLHTNGAVRTIDRIVNVFPSERQDLVRAMLSENLRMVVAQQLVPTTNRDGRVAVREILVNNSAASSLIRGGKTHQLASVLQSGRRLGMMSMDAQLNELVQNGTITPESAREYSLEKGRSGGRVAA</sequence>
<organism evidence="3 4">
    <name type="scientific">Eiseniibacteriota bacterium</name>
    <dbReference type="NCBI Taxonomy" id="2212470"/>
    <lineage>
        <taxon>Bacteria</taxon>
        <taxon>Candidatus Eiseniibacteriota</taxon>
    </lineage>
</organism>
<dbReference type="PANTHER" id="PTHR30486">
    <property type="entry name" value="TWITCHING MOTILITY PROTEIN PILT"/>
    <property type="match status" value="1"/>
</dbReference>
<dbReference type="EMBL" id="JAGQHS010000013">
    <property type="protein sequence ID" value="MCA9754943.1"/>
    <property type="molecule type" value="Genomic_DNA"/>
</dbReference>
<dbReference type="GO" id="GO:0016887">
    <property type="term" value="F:ATP hydrolysis activity"/>
    <property type="evidence" value="ECO:0007669"/>
    <property type="project" value="InterPro"/>
</dbReference>
<dbReference type="InterPro" id="IPR027417">
    <property type="entry name" value="P-loop_NTPase"/>
</dbReference>
<evidence type="ECO:0000313" key="4">
    <source>
        <dbReference type="Proteomes" id="UP000739538"/>
    </source>
</evidence>
<dbReference type="Gene3D" id="3.30.450.90">
    <property type="match status" value="1"/>
</dbReference>